<sequence>MAHNMSRAFKLSEIALIKNPNRKRLYWPLGKVVELIPGRDGKVRTLKLRCSNSEIIRPIQRVFPSEIQSAETAESDDVPLDAGDPKVPSANVDVSDSTMIPRRCSS</sequence>
<protein>
    <recommendedName>
        <fullName evidence="2">DUF5641 domain-containing protein</fullName>
    </recommendedName>
</protein>
<accession>A0A8X6FGT0</accession>
<comment type="caution">
    <text evidence="3">The sequence shown here is derived from an EMBL/GenBank/DDBJ whole genome shotgun (WGS) entry which is preliminary data.</text>
</comment>
<organism evidence="3 4">
    <name type="scientific">Trichonephila clavata</name>
    <name type="common">Joro spider</name>
    <name type="synonym">Nephila clavata</name>
    <dbReference type="NCBI Taxonomy" id="2740835"/>
    <lineage>
        <taxon>Eukaryota</taxon>
        <taxon>Metazoa</taxon>
        <taxon>Ecdysozoa</taxon>
        <taxon>Arthropoda</taxon>
        <taxon>Chelicerata</taxon>
        <taxon>Arachnida</taxon>
        <taxon>Araneae</taxon>
        <taxon>Araneomorphae</taxon>
        <taxon>Entelegynae</taxon>
        <taxon>Araneoidea</taxon>
        <taxon>Nephilidae</taxon>
        <taxon>Trichonephila</taxon>
    </lineage>
</organism>
<feature type="compositionally biased region" description="Polar residues" evidence="1">
    <location>
        <begin position="92"/>
        <end position="106"/>
    </location>
</feature>
<dbReference type="InterPro" id="IPR040676">
    <property type="entry name" value="DUF5641"/>
</dbReference>
<evidence type="ECO:0000259" key="2">
    <source>
        <dbReference type="Pfam" id="PF18701"/>
    </source>
</evidence>
<dbReference type="Pfam" id="PF18701">
    <property type="entry name" value="DUF5641"/>
    <property type="match status" value="1"/>
</dbReference>
<gene>
    <name evidence="3" type="ORF">TNCT_281111</name>
</gene>
<dbReference type="EMBL" id="BMAO01021909">
    <property type="protein sequence ID" value="GFQ78449.1"/>
    <property type="molecule type" value="Genomic_DNA"/>
</dbReference>
<feature type="region of interest" description="Disordered" evidence="1">
    <location>
        <begin position="68"/>
        <end position="106"/>
    </location>
</feature>
<evidence type="ECO:0000256" key="1">
    <source>
        <dbReference type="SAM" id="MobiDB-lite"/>
    </source>
</evidence>
<reference evidence="3" key="1">
    <citation type="submission" date="2020-07" db="EMBL/GenBank/DDBJ databases">
        <title>Multicomponent nature underlies the extraordinary mechanical properties of spider dragline silk.</title>
        <authorList>
            <person name="Kono N."/>
            <person name="Nakamura H."/>
            <person name="Mori M."/>
            <person name="Yoshida Y."/>
            <person name="Ohtoshi R."/>
            <person name="Malay A.D."/>
            <person name="Moran D.A.P."/>
            <person name="Tomita M."/>
            <person name="Numata K."/>
            <person name="Arakawa K."/>
        </authorList>
    </citation>
    <scope>NUCLEOTIDE SEQUENCE</scope>
</reference>
<dbReference type="OrthoDB" id="6433784at2759"/>
<dbReference type="AlphaFoldDB" id="A0A8X6FGT0"/>
<feature type="domain" description="DUF5641" evidence="2">
    <location>
        <begin position="6"/>
        <end position="63"/>
    </location>
</feature>
<keyword evidence="4" id="KW-1185">Reference proteome</keyword>
<name>A0A8X6FGT0_TRICU</name>
<evidence type="ECO:0000313" key="4">
    <source>
        <dbReference type="Proteomes" id="UP000887116"/>
    </source>
</evidence>
<evidence type="ECO:0000313" key="3">
    <source>
        <dbReference type="EMBL" id="GFQ78449.1"/>
    </source>
</evidence>
<dbReference type="Proteomes" id="UP000887116">
    <property type="component" value="Unassembled WGS sequence"/>
</dbReference>
<proteinExistence type="predicted"/>